<dbReference type="Gene3D" id="2.60.40.1120">
    <property type="entry name" value="Carboxypeptidase-like, regulatory domain"/>
    <property type="match status" value="1"/>
</dbReference>
<proteinExistence type="predicted"/>
<protein>
    <recommendedName>
        <fullName evidence="3">CarboxypepD_reg-like domain-containing protein</fullName>
    </recommendedName>
</protein>
<name>A0A1N6HTS1_9BACT</name>
<dbReference type="RefSeq" id="WP_074226774.1">
    <property type="nucleotide sequence ID" value="NZ_FSRC01000004.1"/>
</dbReference>
<accession>A0A1N6HTS1</accession>
<evidence type="ECO:0000313" key="1">
    <source>
        <dbReference type="EMBL" id="SIO23258.1"/>
    </source>
</evidence>
<dbReference type="OrthoDB" id="5505971at2"/>
<sequence>MRHTFYRPIIAIIMLLGSYHTIVGQQTSLLEKRVTIEAQEEPLDGFLNRLSKEVGGVFSYSPSTLDVNRNITGNFSDQSCREVLEEVFDGAVNYKQKGVYLILTPAPPAEKEITISGYVVDEQSGERIKNATVYNPITLQSSTTDEFGFFQFQVKNPAEENFQLIVNKKDYADTLLVESRNSRFQKIFLKAEGENASPIVRSLTEPMKNFWAWTSNSVGFTNLENVQDTLSRGFQVSFVPFIGTNRKISGSVVNNFSLNILGGFSGGTNKAEMGGLFNINRRNVQYFQAAGLFNQVGGTVKGFQVAGLTNINLDAVTGFQAAGIGNFSSGPVSGVQAASVLNIITSDLKGVQLAGVTNYTHHDVKGGQISAVLNIAKNVQGFQLGLFNYSDSTSGIPIGLISFVRKGYHKVEIGADEMLPLNISLRTGTRGFYNMIFAGVRPERADSVTWAFGYGVGSSPKLVNKLFLNIELSSQQLLKGNLEALNLINRGYLGLDYQFANKVGIFAGPSINWRVFDSSYSDHPELFSYTSPKIISEQDYRDDIKSQLWWGFRAGIRFF</sequence>
<evidence type="ECO:0000313" key="2">
    <source>
        <dbReference type="Proteomes" id="UP000185221"/>
    </source>
</evidence>
<dbReference type="STRING" id="226505.SAMN05444394_3997"/>
<dbReference type="AlphaFoldDB" id="A0A1N6HTS1"/>
<gene>
    <name evidence="1" type="ORF">SAMN05444394_3997</name>
</gene>
<dbReference type="SUPFAM" id="SSF49464">
    <property type="entry name" value="Carboxypeptidase regulatory domain-like"/>
    <property type="match status" value="1"/>
</dbReference>
<organism evidence="1 2">
    <name type="scientific">Algoriphagus halophilus</name>
    <dbReference type="NCBI Taxonomy" id="226505"/>
    <lineage>
        <taxon>Bacteria</taxon>
        <taxon>Pseudomonadati</taxon>
        <taxon>Bacteroidota</taxon>
        <taxon>Cytophagia</taxon>
        <taxon>Cytophagales</taxon>
        <taxon>Cyclobacteriaceae</taxon>
        <taxon>Algoriphagus</taxon>
    </lineage>
</organism>
<dbReference type="InterPro" id="IPR008969">
    <property type="entry name" value="CarboxyPept-like_regulatory"/>
</dbReference>
<dbReference type="EMBL" id="FSRC01000004">
    <property type="protein sequence ID" value="SIO23258.1"/>
    <property type="molecule type" value="Genomic_DNA"/>
</dbReference>
<dbReference type="Proteomes" id="UP000185221">
    <property type="component" value="Unassembled WGS sequence"/>
</dbReference>
<evidence type="ECO:0008006" key="3">
    <source>
        <dbReference type="Google" id="ProtNLM"/>
    </source>
</evidence>
<reference evidence="2" key="1">
    <citation type="submission" date="2016-11" db="EMBL/GenBank/DDBJ databases">
        <authorList>
            <person name="Varghese N."/>
            <person name="Submissions S."/>
        </authorList>
    </citation>
    <scope>NUCLEOTIDE SEQUENCE [LARGE SCALE GENOMIC DNA]</scope>
    <source>
        <strain evidence="2">DSM 15292</strain>
    </source>
</reference>
<keyword evidence="2" id="KW-1185">Reference proteome</keyword>